<evidence type="ECO:0000313" key="2">
    <source>
        <dbReference type="EMBL" id="MDN7241004.1"/>
    </source>
</evidence>
<dbReference type="RefSeq" id="WP_300984843.1">
    <property type="nucleotide sequence ID" value="NZ_CP129236.1"/>
</dbReference>
<gene>
    <name evidence="2" type="ORF">QWY14_04340</name>
</gene>
<feature type="transmembrane region" description="Helical" evidence="1">
    <location>
        <begin position="66"/>
        <end position="87"/>
    </location>
</feature>
<sequence>MNLIEIADPFIMQVAIVPLAVILLGVLAAIALKRFYIGPIATLILTLAYNPWYFSQTFPGAPIPMPLVFSWCIIFPVFSLFLSWFFVSQGTTLKSFFMLMTKNKSCDSK</sequence>
<accession>A0ABT8MZE2</accession>
<keyword evidence="3" id="KW-1185">Reference proteome</keyword>
<protein>
    <submittedName>
        <fullName evidence="2">Uncharacterized protein</fullName>
    </submittedName>
</protein>
<reference evidence="2 3" key="1">
    <citation type="submission" date="2023-06" db="EMBL/GenBank/DDBJ databases">
        <title>Novel species in genus Planococcus.</title>
        <authorList>
            <person name="Ning S."/>
        </authorList>
    </citation>
    <scope>NUCLEOTIDE SEQUENCE [LARGE SCALE GENOMIC DNA]</scope>
    <source>
        <strain evidence="2 3">N028</strain>
    </source>
</reference>
<comment type="caution">
    <text evidence="2">The sequence shown here is derived from an EMBL/GenBank/DDBJ whole genome shotgun (WGS) entry which is preliminary data.</text>
</comment>
<keyword evidence="1" id="KW-0812">Transmembrane</keyword>
<proteinExistence type="predicted"/>
<dbReference type="Proteomes" id="UP001172055">
    <property type="component" value="Unassembled WGS sequence"/>
</dbReference>
<keyword evidence="1" id="KW-0472">Membrane</keyword>
<keyword evidence="1" id="KW-1133">Transmembrane helix</keyword>
<organism evidence="2 3">
    <name type="scientific">Planococcus shixiaomingii</name>
    <dbReference type="NCBI Taxonomy" id="3058393"/>
    <lineage>
        <taxon>Bacteria</taxon>
        <taxon>Bacillati</taxon>
        <taxon>Bacillota</taxon>
        <taxon>Bacilli</taxon>
        <taxon>Bacillales</taxon>
        <taxon>Caryophanaceae</taxon>
        <taxon>Planococcus</taxon>
    </lineage>
</organism>
<feature type="transmembrane region" description="Helical" evidence="1">
    <location>
        <begin position="35"/>
        <end position="54"/>
    </location>
</feature>
<name>A0ABT8MZE2_9BACL</name>
<evidence type="ECO:0000256" key="1">
    <source>
        <dbReference type="SAM" id="Phobius"/>
    </source>
</evidence>
<evidence type="ECO:0000313" key="3">
    <source>
        <dbReference type="Proteomes" id="UP001172055"/>
    </source>
</evidence>
<feature type="transmembrane region" description="Helical" evidence="1">
    <location>
        <begin position="6"/>
        <end position="28"/>
    </location>
</feature>
<dbReference type="EMBL" id="JAUJWV010000001">
    <property type="protein sequence ID" value="MDN7241004.1"/>
    <property type="molecule type" value="Genomic_DNA"/>
</dbReference>